<keyword evidence="1" id="KW-0677">Repeat</keyword>
<comment type="caution">
    <text evidence="3">The sequence shown here is derived from an EMBL/GenBank/DDBJ whole genome shotgun (WGS) entry which is preliminary data.</text>
</comment>
<protein>
    <recommendedName>
        <fullName evidence="5">Pentatricopeptide repeat-containing protein</fullName>
    </recommendedName>
</protein>
<dbReference type="InterPro" id="IPR046848">
    <property type="entry name" value="E_motif"/>
</dbReference>
<feature type="repeat" description="PPR" evidence="2">
    <location>
        <begin position="425"/>
        <end position="459"/>
    </location>
</feature>
<evidence type="ECO:0000313" key="3">
    <source>
        <dbReference type="EMBL" id="KAF6144655.1"/>
    </source>
</evidence>
<dbReference type="Proteomes" id="UP000541444">
    <property type="component" value="Unassembled WGS sequence"/>
</dbReference>
<dbReference type="OrthoDB" id="785790at2759"/>
<dbReference type="PROSITE" id="PS51375">
    <property type="entry name" value="PPR"/>
    <property type="match status" value="3"/>
</dbReference>
<evidence type="ECO:0000256" key="1">
    <source>
        <dbReference type="ARBA" id="ARBA00022737"/>
    </source>
</evidence>
<dbReference type="PANTHER" id="PTHR24015:SF1709">
    <property type="entry name" value="PENTATRICOPEPTIDE REPEAT-CONTAINING PROTEIN"/>
    <property type="match status" value="1"/>
</dbReference>
<dbReference type="NCBIfam" id="TIGR00756">
    <property type="entry name" value="PPR"/>
    <property type="match status" value="5"/>
</dbReference>
<accession>A0A7J7LPR5</accession>
<gene>
    <name evidence="3" type="ORF">GIB67_006147</name>
</gene>
<dbReference type="FunFam" id="1.25.40.10:FF:000090">
    <property type="entry name" value="Pentatricopeptide repeat-containing protein, chloroplastic"/>
    <property type="match status" value="1"/>
</dbReference>
<reference evidence="3 4" key="1">
    <citation type="journal article" date="2020" name="IScience">
        <title>Genome Sequencing of the Endangered Kingdonia uniflora (Circaeasteraceae, Ranunculales) Reveals Potential Mechanisms of Evolutionary Specialization.</title>
        <authorList>
            <person name="Sun Y."/>
            <person name="Deng T."/>
            <person name="Zhang A."/>
            <person name="Moore M.J."/>
            <person name="Landis J.B."/>
            <person name="Lin N."/>
            <person name="Zhang H."/>
            <person name="Zhang X."/>
            <person name="Huang J."/>
            <person name="Zhang X."/>
            <person name="Sun H."/>
            <person name="Wang H."/>
        </authorList>
    </citation>
    <scope>NUCLEOTIDE SEQUENCE [LARGE SCALE GENOMIC DNA]</scope>
    <source>
        <strain evidence="3">TB1705</strain>
        <tissue evidence="3">Leaf</tissue>
    </source>
</reference>
<evidence type="ECO:0008006" key="5">
    <source>
        <dbReference type="Google" id="ProtNLM"/>
    </source>
</evidence>
<sequence length="617" mass="68623">MGTQPKPNHFVYATVARAIGLTRTEVGFGRIVHGCVIKSGFLPNVVVETSLLDMYGKCGIVEWSRVLFDEMLERNGVSWNAMIAAYVSNGVEWGAMELFYRMKCGEFWVPDEFACASVLVGSARISDLEMGMQVHGYLVVVGLENECASGLCNMYFRCRTIVLAERVFREREGRNALLEHIMVRGYVHNGRYHDAIKFIEENNNFLQNFVAGHGIVVSVLTVCANLCLLLVGRQVHGLIVTLLGFQMDFQSKDGIVIISALIDMYCKCSSMGEARQVFDSVLPNQHVSHWNSMITGYVHSGLLEEANVCFKTMPERNVISWTAMISGYVQFGLPHEGLRLLAMMCSNEDGFSLEGNCLTYATALEACSNLTMVEEGKQIHAKLIRTTMNADTGNVVIGTALINMYSKSGNLNYAKIVFSRMVDMNVISWTSMITGYATHGLGFRALEVFQQMMKMGVEPNEVTFVSVLTSCSHCGLVEEGIQYFKLMKDKYGIIPRGDHYACVMDMLGRAGRLSEALSLLEEIENEEKIGELYGGAIRGALLGACRLHGNVDIGNKVAAKMLQKEEQVPDTYIALSNVYAEEGMWDEAYRVRERWENESRIVGKAGKCTYHVGLGSR</sequence>
<dbReference type="GO" id="GO:0003723">
    <property type="term" value="F:RNA binding"/>
    <property type="evidence" value="ECO:0007669"/>
    <property type="project" value="InterPro"/>
</dbReference>
<dbReference type="GO" id="GO:0009451">
    <property type="term" value="P:RNA modification"/>
    <property type="evidence" value="ECO:0007669"/>
    <property type="project" value="InterPro"/>
</dbReference>
<dbReference type="EMBL" id="JACGCM010002114">
    <property type="protein sequence ID" value="KAF6144655.1"/>
    <property type="molecule type" value="Genomic_DNA"/>
</dbReference>
<proteinExistence type="predicted"/>
<dbReference type="InterPro" id="IPR002885">
    <property type="entry name" value="PPR_rpt"/>
</dbReference>
<feature type="repeat" description="PPR" evidence="2">
    <location>
        <begin position="286"/>
        <end position="320"/>
    </location>
</feature>
<dbReference type="Pfam" id="PF20431">
    <property type="entry name" value="E_motif"/>
    <property type="match status" value="1"/>
</dbReference>
<dbReference type="AlphaFoldDB" id="A0A7J7LPR5"/>
<dbReference type="FunFam" id="1.25.40.10:FF:000285">
    <property type="entry name" value="Pentatricopeptide repeat-containing protein, chloroplastic"/>
    <property type="match status" value="1"/>
</dbReference>
<evidence type="ECO:0000256" key="2">
    <source>
        <dbReference type="PROSITE-ProRule" id="PRU00708"/>
    </source>
</evidence>
<dbReference type="Gene3D" id="1.25.40.10">
    <property type="entry name" value="Tetratricopeptide repeat domain"/>
    <property type="match status" value="3"/>
</dbReference>
<evidence type="ECO:0000313" key="4">
    <source>
        <dbReference type="Proteomes" id="UP000541444"/>
    </source>
</evidence>
<name>A0A7J7LPR5_9MAGN</name>
<organism evidence="3 4">
    <name type="scientific">Kingdonia uniflora</name>
    <dbReference type="NCBI Taxonomy" id="39325"/>
    <lineage>
        <taxon>Eukaryota</taxon>
        <taxon>Viridiplantae</taxon>
        <taxon>Streptophyta</taxon>
        <taxon>Embryophyta</taxon>
        <taxon>Tracheophyta</taxon>
        <taxon>Spermatophyta</taxon>
        <taxon>Magnoliopsida</taxon>
        <taxon>Ranunculales</taxon>
        <taxon>Circaeasteraceae</taxon>
        <taxon>Kingdonia</taxon>
    </lineage>
</organism>
<dbReference type="Pfam" id="PF01535">
    <property type="entry name" value="PPR"/>
    <property type="match status" value="7"/>
</dbReference>
<dbReference type="InterPro" id="IPR046960">
    <property type="entry name" value="PPR_At4g14850-like_plant"/>
</dbReference>
<dbReference type="Pfam" id="PF13041">
    <property type="entry name" value="PPR_2"/>
    <property type="match status" value="1"/>
</dbReference>
<keyword evidence="4" id="KW-1185">Reference proteome</keyword>
<dbReference type="InterPro" id="IPR011990">
    <property type="entry name" value="TPR-like_helical_dom_sf"/>
</dbReference>
<dbReference type="PANTHER" id="PTHR24015">
    <property type="entry name" value="OS07G0578800 PROTEIN-RELATED"/>
    <property type="match status" value="1"/>
</dbReference>
<feature type="repeat" description="PPR" evidence="2">
    <location>
        <begin position="460"/>
        <end position="490"/>
    </location>
</feature>